<dbReference type="InterPro" id="IPR024173">
    <property type="entry name" value="Pesterase_MJ0037-like"/>
</dbReference>
<dbReference type="AlphaFoldDB" id="F6D7W4"/>
<dbReference type="InterPro" id="IPR029052">
    <property type="entry name" value="Metallo-depent_PP-like"/>
</dbReference>
<dbReference type="Proteomes" id="UP000009231">
    <property type="component" value="Chromosome"/>
</dbReference>
<dbReference type="PIRSF" id="PIRSF000887">
    <property type="entry name" value="Pesterase_MJ0037"/>
    <property type="match status" value="1"/>
</dbReference>
<evidence type="ECO:0000313" key="3">
    <source>
        <dbReference type="Proteomes" id="UP000009231"/>
    </source>
</evidence>
<dbReference type="InterPro" id="IPR004376">
    <property type="entry name" value="Pesterase_MJ0037"/>
</dbReference>
<dbReference type="HOGENOM" id="CLU_075478_0_1_2"/>
<gene>
    <name evidence="2" type="ordered locus">MSWAN_0770</name>
</gene>
<protein>
    <submittedName>
        <fullName evidence="2">Phosphoesterase</fullName>
    </submittedName>
</protein>
<evidence type="ECO:0000259" key="1">
    <source>
        <dbReference type="Pfam" id="PF00149"/>
    </source>
</evidence>
<dbReference type="SUPFAM" id="SSF56300">
    <property type="entry name" value="Metallo-dependent phosphatases"/>
    <property type="match status" value="1"/>
</dbReference>
<dbReference type="GO" id="GO:0016787">
    <property type="term" value="F:hydrolase activity"/>
    <property type="evidence" value="ECO:0007669"/>
    <property type="project" value="InterPro"/>
</dbReference>
<dbReference type="RefSeq" id="WP_013825304.1">
    <property type="nucleotide sequence ID" value="NC_015574.1"/>
</dbReference>
<dbReference type="Gene3D" id="3.60.21.10">
    <property type="match status" value="1"/>
</dbReference>
<dbReference type="Pfam" id="PF00149">
    <property type="entry name" value="Metallophos"/>
    <property type="match status" value="1"/>
</dbReference>
<reference evidence="2 3" key="1">
    <citation type="journal article" date="2014" name="Int. J. Syst. Evol. Microbiol.">
        <title>Methanobacterium paludis sp. nov. and a novel strain of Methanobacterium lacus isolated from northern peatlands.</title>
        <authorList>
            <person name="Cadillo-Quiroz H."/>
            <person name="Brauer S.L."/>
            <person name="Goodson N."/>
            <person name="Yavitt J.B."/>
            <person name="Zinder S.H."/>
        </authorList>
    </citation>
    <scope>NUCLEOTIDE SEQUENCE [LARGE SCALE GENOMIC DNA]</scope>
    <source>
        <strain evidence="3">DSM 25820 / JCM 18151 / SWAN1</strain>
    </source>
</reference>
<dbReference type="eggNOG" id="arCOG01150">
    <property type="taxonomic scope" value="Archaea"/>
</dbReference>
<evidence type="ECO:0000313" key="2">
    <source>
        <dbReference type="EMBL" id="AEG17802.1"/>
    </source>
</evidence>
<proteinExistence type="predicted"/>
<dbReference type="GeneID" id="10668266"/>
<dbReference type="PANTHER" id="PTHR39323">
    <property type="entry name" value="BLR1149 PROTEIN"/>
    <property type="match status" value="1"/>
</dbReference>
<dbReference type="EMBL" id="CP002772">
    <property type="protein sequence ID" value="AEG17802.1"/>
    <property type="molecule type" value="Genomic_DNA"/>
</dbReference>
<dbReference type="OrthoDB" id="18264at2157"/>
<name>F6D7W4_METPW</name>
<dbReference type="NCBIfam" id="TIGR00024">
    <property type="entry name" value="SbcD_rel_arch"/>
    <property type="match status" value="1"/>
</dbReference>
<organism evidence="2 3">
    <name type="scientific">Methanobacterium paludis (strain DSM 25820 / JCM 18151 / SWAN1)</name>
    <dbReference type="NCBI Taxonomy" id="868131"/>
    <lineage>
        <taxon>Archaea</taxon>
        <taxon>Methanobacteriati</taxon>
        <taxon>Methanobacteriota</taxon>
        <taxon>Methanomada group</taxon>
        <taxon>Methanobacteria</taxon>
        <taxon>Methanobacteriales</taxon>
        <taxon>Methanobacteriaceae</taxon>
        <taxon>Methanobacterium</taxon>
    </lineage>
</organism>
<feature type="domain" description="Calcineurin-like phosphoesterase" evidence="1">
    <location>
        <begin position="22"/>
        <end position="139"/>
    </location>
</feature>
<dbReference type="CDD" id="cd07391">
    <property type="entry name" value="MPP_PF1019"/>
    <property type="match status" value="1"/>
</dbReference>
<keyword evidence="3" id="KW-1185">Reference proteome</keyword>
<dbReference type="STRING" id="868131.MSWAN_0770"/>
<accession>F6D7W4</accession>
<dbReference type="KEGG" id="mew:MSWAN_0770"/>
<dbReference type="PANTHER" id="PTHR39323:SF1">
    <property type="entry name" value="BLR1149 PROTEIN"/>
    <property type="match status" value="1"/>
</dbReference>
<sequence>MKNNEIYGAEIVDLALVIRNNLIISDLHLGYEEALNAEGIMVPKFQYQKIIARLEKIISQTDCSRVIVTGDLKHEFGKITRQEWGETLNFIEFLKKHFEEVVLIKGNHDNFTKFIAKKTGLAVYDSFSTGDFLLLHGDKVPVNVEKISENTIIIGHEHPCIGIRSGERLEKIKCFLNGGFKGKNLVVMPSFNFITEGSDVLHEKPLSPFLKNNIINDFEVFGVENFEILYFGKIKDIIRVKEKFY</sequence>
<dbReference type="InterPro" id="IPR004843">
    <property type="entry name" value="Calcineurin-like_PHP"/>
</dbReference>